<evidence type="ECO:0000256" key="1">
    <source>
        <dbReference type="SAM" id="MobiDB-lite"/>
    </source>
</evidence>
<evidence type="ECO:0008006" key="5">
    <source>
        <dbReference type="Google" id="ProtNLM"/>
    </source>
</evidence>
<gene>
    <name evidence="3" type="ORF">CIPAW_05G199300</name>
</gene>
<reference evidence="3" key="1">
    <citation type="submission" date="2020-12" db="EMBL/GenBank/DDBJ databases">
        <title>WGS assembly of Carya illinoinensis cv. Pawnee.</title>
        <authorList>
            <person name="Platts A."/>
            <person name="Shu S."/>
            <person name="Wright S."/>
            <person name="Barry K."/>
            <person name="Edger P."/>
            <person name="Pires J.C."/>
            <person name="Schmutz J."/>
        </authorList>
    </citation>
    <scope>NUCLEOTIDE SEQUENCE</scope>
    <source>
        <tissue evidence="3">Leaf</tissue>
    </source>
</reference>
<protein>
    <recommendedName>
        <fullName evidence="5">Secreted protein</fullName>
    </recommendedName>
</protein>
<keyword evidence="4" id="KW-1185">Reference proteome</keyword>
<feature type="region of interest" description="Disordered" evidence="1">
    <location>
        <begin position="17"/>
        <end position="51"/>
    </location>
</feature>
<evidence type="ECO:0000256" key="2">
    <source>
        <dbReference type="SAM" id="SignalP"/>
    </source>
</evidence>
<name>A0A8T1QLC7_CARIL</name>
<feature type="compositionally biased region" description="Basic residues" evidence="1">
    <location>
        <begin position="31"/>
        <end position="43"/>
    </location>
</feature>
<feature type="chain" id="PRO_5035870437" description="Secreted protein" evidence="2">
    <location>
        <begin position="20"/>
        <end position="74"/>
    </location>
</feature>
<comment type="caution">
    <text evidence="3">The sequence shown here is derived from an EMBL/GenBank/DDBJ whole genome shotgun (WGS) entry which is preliminary data.</text>
</comment>
<evidence type="ECO:0000313" key="3">
    <source>
        <dbReference type="EMBL" id="KAG6655205.1"/>
    </source>
</evidence>
<dbReference type="AlphaFoldDB" id="A0A8T1QLC7"/>
<proteinExistence type="predicted"/>
<keyword evidence="2" id="KW-0732">Signal</keyword>
<sequence>MGFLLFFFLLHCKNSKTHSTKMNGGSERNRRDRTKHKRRKPRGIWRENIGTIGGKKFLRKRRDQCKEGSRRKKD</sequence>
<dbReference type="EMBL" id="CM031813">
    <property type="protein sequence ID" value="KAG6655205.1"/>
    <property type="molecule type" value="Genomic_DNA"/>
</dbReference>
<feature type="signal peptide" evidence="2">
    <location>
        <begin position="1"/>
        <end position="19"/>
    </location>
</feature>
<dbReference type="Proteomes" id="UP000811609">
    <property type="component" value="Chromosome 5"/>
</dbReference>
<evidence type="ECO:0000313" key="4">
    <source>
        <dbReference type="Proteomes" id="UP000811609"/>
    </source>
</evidence>
<accession>A0A8T1QLC7</accession>
<organism evidence="3 4">
    <name type="scientific">Carya illinoinensis</name>
    <name type="common">Pecan</name>
    <dbReference type="NCBI Taxonomy" id="32201"/>
    <lineage>
        <taxon>Eukaryota</taxon>
        <taxon>Viridiplantae</taxon>
        <taxon>Streptophyta</taxon>
        <taxon>Embryophyta</taxon>
        <taxon>Tracheophyta</taxon>
        <taxon>Spermatophyta</taxon>
        <taxon>Magnoliopsida</taxon>
        <taxon>eudicotyledons</taxon>
        <taxon>Gunneridae</taxon>
        <taxon>Pentapetalae</taxon>
        <taxon>rosids</taxon>
        <taxon>fabids</taxon>
        <taxon>Fagales</taxon>
        <taxon>Juglandaceae</taxon>
        <taxon>Carya</taxon>
    </lineage>
</organism>